<organism evidence="2 3">
    <name type="scientific">Cercospora zeae-maydis SCOH1-5</name>
    <dbReference type="NCBI Taxonomy" id="717836"/>
    <lineage>
        <taxon>Eukaryota</taxon>
        <taxon>Fungi</taxon>
        <taxon>Dikarya</taxon>
        <taxon>Ascomycota</taxon>
        <taxon>Pezizomycotina</taxon>
        <taxon>Dothideomycetes</taxon>
        <taxon>Dothideomycetidae</taxon>
        <taxon>Mycosphaerellales</taxon>
        <taxon>Mycosphaerellaceae</taxon>
        <taxon>Cercospora</taxon>
    </lineage>
</organism>
<dbReference type="Proteomes" id="UP000799539">
    <property type="component" value="Unassembled WGS sequence"/>
</dbReference>
<dbReference type="OrthoDB" id="539213at2759"/>
<dbReference type="EMBL" id="ML992688">
    <property type="protein sequence ID" value="KAF2209130.1"/>
    <property type="molecule type" value="Genomic_DNA"/>
</dbReference>
<protein>
    <submittedName>
        <fullName evidence="2">Uncharacterized protein</fullName>
    </submittedName>
</protein>
<evidence type="ECO:0000313" key="2">
    <source>
        <dbReference type="EMBL" id="KAF2209130.1"/>
    </source>
</evidence>
<dbReference type="Gene3D" id="1.25.40.20">
    <property type="entry name" value="Ankyrin repeat-containing domain"/>
    <property type="match status" value="1"/>
</dbReference>
<dbReference type="InterPro" id="IPR051616">
    <property type="entry name" value="Cul2-RING_E3_ligase_SR"/>
</dbReference>
<dbReference type="PANTHER" id="PTHR46224:SF64">
    <property type="entry name" value="IQ MOTIF AND ANKYRIN REPEAT DOMAIN-CONTAINING PROTEIN 1"/>
    <property type="match status" value="1"/>
</dbReference>
<evidence type="ECO:0000256" key="1">
    <source>
        <dbReference type="PROSITE-ProRule" id="PRU00023"/>
    </source>
</evidence>
<keyword evidence="3" id="KW-1185">Reference proteome</keyword>
<dbReference type="InterPro" id="IPR002110">
    <property type="entry name" value="Ankyrin_rpt"/>
</dbReference>
<dbReference type="InterPro" id="IPR036770">
    <property type="entry name" value="Ankyrin_rpt-contain_sf"/>
</dbReference>
<dbReference type="PROSITE" id="PS50088">
    <property type="entry name" value="ANK_REPEAT"/>
    <property type="match status" value="1"/>
</dbReference>
<dbReference type="SMART" id="SM00248">
    <property type="entry name" value="ANK"/>
    <property type="match status" value="4"/>
</dbReference>
<proteinExistence type="predicted"/>
<evidence type="ECO:0000313" key="3">
    <source>
        <dbReference type="Proteomes" id="UP000799539"/>
    </source>
</evidence>
<dbReference type="AlphaFoldDB" id="A0A6A6F758"/>
<sequence length="275" mass="30323">MDILCAPRPDEALHSSVLAGDLSQVQCELQRLEKANYPVTLSRAMKTCVGTRNTGAFKLLLQHGEVDESVAEEAARSESTDLVRAILDHGWPIDRRLRRGSLPSILSLAIRNSDFLEWLLAQGASLDATSTLNETVLSFAVREGTMKVIKKLIAIGADVSRGDLLHSAAQREPSSDTEELIDILVRAGTPVDTYEFDNEVARVLRYGFKLGTALHTACDEQNLLAADALLKHGADPYRLMKQCENLVPPTPFQLATRTPRMRDVLERHIAARQSV</sequence>
<gene>
    <name evidence="2" type="ORF">CERZMDRAFT_87109</name>
</gene>
<dbReference type="PANTHER" id="PTHR46224">
    <property type="entry name" value="ANKYRIN REPEAT FAMILY PROTEIN"/>
    <property type="match status" value="1"/>
</dbReference>
<accession>A0A6A6F758</accession>
<dbReference type="SUPFAM" id="SSF48403">
    <property type="entry name" value="Ankyrin repeat"/>
    <property type="match status" value="1"/>
</dbReference>
<reference evidence="2" key="1">
    <citation type="journal article" date="2020" name="Stud. Mycol.">
        <title>101 Dothideomycetes genomes: a test case for predicting lifestyles and emergence of pathogens.</title>
        <authorList>
            <person name="Haridas S."/>
            <person name="Albert R."/>
            <person name="Binder M."/>
            <person name="Bloem J."/>
            <person name="Labutti K."/>
            <person name="Salamov A."/>
            <person name="Andreopoulos B."/>
            <person name="Baker S."/>
            <person name="Barry K."/>
            <person name="Bills G."/>
            <person name="Bluhm B."/>
            <person name="Cannon C."/>
            <person name="Castanera R."/>
            <person name="Culley D."/>
            <person name="Daum C."/>
            <person name="Ezra D."/>
            <person name="Gonzalez J."/>
            <person name="Henrissat B."/>
            <person name="Kuo A."/>
            <person name="Liang C."/>
            <person name="Lipzen A."/>
            <person name="Lutzoni F."/>
            <person name="Magnuson J."/>
            <person name="Mondo S."/>
            <person name="Nolan M."/>
            <person name="Ohm R."/>
            <person name="Pangilinan J."/>
            <person name="Park H.-J."/>
            <person name="Ramirez L."/>
            <person name="Alfaro M."/>
            <person name="Sun H."/>
            <person name="Tritt A."/>
            <person name="Yoshinaga Y."/>
            <person name="Zwiers L.-H."/>
            <person name="Turgeon B."/>
            <person name="Goodwin S."/>
            <person name="Spatafora J."/>
            <person name="Crous P."/>
            <person name="Grigoriev I."/>
        </authorList>
    </citation>
    <scope>NUCLEOTIDE SEQUENCE</scope>
    <source>
        <strain evidence="2">SCOH1-5</strain>
    </source>
</reference>
<dbReference type="Pfam" id="PF13606">
    <property type="entry name" value="Ank_3"/>
    <property type="match status" value="1"/>
</dbReference>
<feature type="repeat" description="ANK" evidence="1">
    <location>
        <begin position="132"/>
        <end position="164"/>
    </location>
</feature>
<keyword evidence="1" id="KW-0040">ANK repeat</keyword>
<name>A0A6A6F758_9PEZI</name>